<dbReference type="GO" id="GO:0050664">
    <property type="term" value="F:oxidoreductase activity, acting on NAD(P)H, oxygen as acceptor"/>
    <property type="evidence" value="ECO:0007669"/>
    <property type="project" value="TreeGrafter"/>
</dbReference>
<gene>
    <name evidence="3" type="ORF">IQ63_40900</name>
</gene>
<dbReference type="PANTHER" id="PTHR43008:SF4">
    <property type="entry name" value="CHAIN DEHYDROGENASE, PUTATIVE (AFU_ORTHOLOGUE AFUA_4G08710)-RELATED"/>
    <property type="match status" value="1"/>
</dbReference>
<dbReference type="Pfam" id="PF13561">
    <property type="entry name" value="adh_short_C2"/>
    <property type="match status" value="1"/>
</dbReference>
<dbReference type="CDD" id="cd05233">
    <property type="entry name" value="SDR_c"/>
    <property type="match status" value="1"/>
</dbReference>
<reference evidence="4" key="1">
    <citation type="submission" date="2014-07" db="EMBL/GenBank/DDBJ databases">
        <title>Genome sequencing of plant-pathogenic Streptomyces species.</title>
        <authorList>
            <person name="Harrison J."/>
            <person name="Sapp M."/>
            <person name="Thwaites R."/>
            <person name="Studholme D.J."/>
        </authorList>
    </citation>
    <scope>NUCLEOTIDE SEQUENCE [LARGE SCALE GENOMIC DNA]</scope>
    <source>
        <strain evidence="4">NCPPB 4445</strain>
    </source>
</reference>
<protein>
    <submittedName>
        <fullName evidence="3">Dehydrogenase</fullName>
    </submittedName>
</protein>
<dbReference type="RefSeq" id="WP_050375108.1">
    <property type="nucleotide sequence ID" value="NZ_KQ257834.1"/>
</dbReference>
<evidence type="ECO:0000256" key="2">
    <source>
        <dbReference type="ARBA" id="ARBA00023002"/>
    </source>
</evidence>
<dbReference type="SUPFAM" id="SSF51735">
    <property type="entry name" value="NAD(P)-binding Rossmann-fold domains"/>
    <property type="match status" value="1"/>
</dbReference>
<dbReference type="InterPro" id="IPR036291">
    <property type="entry name" value="NAD(P)-bd_dom_sf"/>
</dbReference>
<dbReference type="EMBL" id="JPPY01000228">
    <property type="protein sequence ID" value="KND25294.1"/>
    <property type="molecule type" value="Genomic_DNA"/>
</dbReference>
<dbReference type="AlphaFoldDB" id="A0A0L0JIK7"/>
<dbReference type="PATRIC" id="fig|42234.21.peg.8405"/>
<comment type="caution">
    <text evidence="3">The sequence shown here is derived from an EMBL/GenBank/DDBJ whole genome shotgun (WGS) entry which is preliminary data.</text>
</comment>
<proteinExistence type="inferred from homology"/>
<dbReference type="Gene3D" id="3.40.50.720">
    <property type="entry name" value="NAD(P)-binding Rossmann-like Domain"/>
    <property type="match status" value="1"/>
</dbReference>
<sequence>MGKLDGKVAVITGATTGLALAGAKLFVDEGAYVFITGRRQDALDEAVRQIGRNVTGVRGDAADLADLDRLYDTVKREKGSLDVLWASAGGGEPAPLGEITEAQFDTWFGLNARGTLFTVQKALPLLNDGGSILMTGSSASLSAYPGWSVYAGSKAVQQAWARTWLNELKDRRIRVNVLTPGQVATAKQEELFDEATKRQFESLIPRGEMGHPDEIATVALFLASDDSSYVNGMELVADGGTTAV</sequence>
<comment type="similarity">
    <text evidence="1">Belongs to the short-chain dehydrogenases/reductases (SDR) family.</text>
</comment>
<dbReference type="InterPro" id="IPR002347">
    <property type="entry name" value="SDR_fam"/>
</dbReference>
<dbReference type="FunFam" id="3.40.50.720:FF:000084">
    <property type="entry name" value="Short-chain dehydrogenase reductase"/>
    <property type="match status" value="1"/>
</dbReference>
<dbReference type="Proteomes" id="UP000037151">
    <property type="component" value="Unassembled WGS sequence"/>
</dbReference>
<dbReference type="PANTHER" id="PTHR43008">
    <property type="entry name" value="BENZIL REDUCTASE"/>
    <property type="match status" value="1"/>
</dbReference>
<dbReference type="PRINTS" id="PR00081">
    <property type="entry name" value="GDHRDH"/>
</dbReference>
<organism evidence="3 4">
    <name type="scientific">Streptomyces acidiscabies</name>
    <dbReference type="NCBI Taxonomy" id="42234"/>
    <lineage>
        <taxon>Bacteria</taxon>
        <taxon>Bacillati</taxon>
        <taxon>Actinomycetota</taxon>
        <taxon>Actinomycetes</taxon>
        <taxon>Kitasatosporales</taxon>
        <taxon>Streptomycetaceae</taxon>
        <taxon>Streptomyces</taxon>
    </lineage>
</organism>
<evidence type="ECO:0000313" key="4">
    <source>
        <dbReference type="Proteomes" id="UP000037151"/>
    </source>
</evidence>
<evidence type="ECO:0000256" key="1">
    <source>
        <dbReference type="ARBA" id="ARBA00006484"/>
    </source>
</evidence>
<evidence type="ECO:0000313" key="3">
    <source>
        <dbReference type="EMBL" id="KND25294.1"/>
    </source>
</evidence>
<dbReference type="OrthoDB" id="9803333at2"/>
<keyword evidence="2" id="KW-0560">Oxidoreductase</keyword>
<accession>A0A0L0JIK7</accession>
<name>A0A0L0JIK7_9ACTN</name>